<feature type="region of interest" description="Disordered" evidence="7">
    <location>
        <begin position="83"/>
        <end position="103"/>
    </location>
</feature>
<dbReference type="InterPro" id="IPR001288">
    <property type="entry name" value="Translation_initiation_fac_3"/>
</dbReference>
<feature type="domain" description="Translation initiation factor 3 C-terminal" evidence="8">
    <location>
        <begin position="96"/>
        <end position="181"/>
    </location>
</feature>
<evidence type="ECO:0000313" key="10">
    <source>
        <dbReference type="EMBL" id="SPD74762.1"/>
    </source>
</evidence>
<dbReference type="GO" id="GO:0032790">
    <property type="term" value="P:ribosome disassembly"/>
    <property type="evidence" value="ECO:0007669"/>
    <property type="project" value="TreeGrafter"/>
</dbReference>
<evidence type="ECO:0000259" key="8">
    <source>
        <dbReference type="Pfam" id="PF00707"/>
    </source>
</evidence>
<dbReference type="Gene3D" id="3.10.20.80">
    <property type="entry name" value="Translation initiation factor 3 (IF-3), N-terminal domain"/>
    <property type="match status" value="1"/>
</dbReference>
<keyword evidence="3 4" id="KW-0648">Protein biosynthesis</keyword>
<dbReference type="FunFam" id="3.10.20.80:FF:000001">
    <property type="entry name" value="Translation initiation factor IF-3"/>
    <property type="match status" value="1"/>
</dbReference>
<dbReference type="InterPro" id="IPR019815">
    <property type="entry name" value="Translation_initiation_fac_3_C"/>
</dbReference>
<feature type="domain" description="Translation initiation factor 3 N-terminal" evidence="9">
    <location>
        <begin position="19"/>
        <end position="88"/>
    </location>
</feature>
<dbReference type="InterPro" id="IPR036787">
    <property type="entry name" value="T_IF-3_N_sf"/>
</dbReference>
<accession>A0A445MZG5</accession>
<dbReference type="InterPro" id="IPR019814">
    <property type="entry name" value="Translation_initiation_fac_3_N"/>
</dbReference>
<dbReference type="HAMAP" id="MF_00080">
    <property type="entry name" value="IF_3"/>
    <property type="match status" value="1"/>
</dbReference>
<comment type="subcellular location">
    <subcellularLocation>
        <location evidence="4 6">Cytoplasm</location>
    </subcellularLocation>
</comment>
<dbReference type="AlphaFoldDB" id="A0A445MZG5"/>
<evidence type="ECO:0000256" key="4">
    <source>
        <dbReference type="HAMAP-Rule" id="MF_00080"/>
    </source>
</evidence>
<name>A0A445MZG5_9BACT</name>
<dbReference type="FunFam" id="3.30.110.10:FF:000001">
    <property type="entry name" value="Translation initiation factor IF-3"/>
    <property type="match status" value="1"/>
</dbReference>
<dbReference type="EMBL" id="OJIN01000174">
    <property type="protein sequence ID" value="SPD74762.1"/>
    <property type="molecule type" value="Genomic_DNA"/>
</dbReference>
<dbReference type="PANTHER" id="PTHR10938:SF0">
    <property type="entry name" value="TRANSLATION INITIATION FACTOR IF-3, MITOCHONDRIAL"/>
    <property type="match status" value="1"/>
</dbReference>
<protein>
    <recommendedName>
        <fullName evidence="4 5">Translation initiation factor IF-3</fullName>
    </recommendedName>
</protein>
<dbReference type="InterPro" id="IPR019813">
    <property type="entry name" value="Translation_initiation_fac3_CS"/>
</dbReference>
<evidence type="ECO:0000256" key="7">
    <source>
        <dbReference type="SAM" id="MobiDB-lite"/>
    </source>
</evidence>
<evidence type="ECO:0000256" key="5">
    <source>
        <dbReference type="NCBIfam" id="TIGR00168"/>
    </source>
</evidence>
<dbReference type="PANTHER" id="PTHR10938">
    <property type="entry name" value="TRANSLATION INITIATION FACTOR IF-3"/>
    <property type="match status" value="1"/>
</dbReference>
<evidence type="ECO:0000256" key="2">
    <source>
        <dbReference type="ARBA" id="ARBA00022540"/>
    </source>
</evidence>
<reference evidence="10" key="1">
    <citation type="submission" date="2018-01" db="EMBL/GenBank/DDBJ databases">
        <authorList>
            <person name="Regsiter A."/>
            <person name="William W."/>
        </authorList>
    </citation>
    <scope>NUCLEOTIDE SEQUENCE</scope>
    <source>
        <strain evidence="10">TRIP AH-1</strain>
    </source>
</reference>
<dbReference type="InterPro" id="IPR036788">
    <property type="entry name" value="T_IF-3_C_sf"/>
</dbReference>
<dbReference type="Pfam" id="PF00707">
    <property type="entry name" value="IF3_C"/>
    <property type="match status" value="1"/>
</dbReference>
<evidence type="ECO:0000256" key="3">
    <source>
        <dbReference type="ARBA" id="ARBA00022917"/>
    </source>
</evidence>
<dbReference type="Pfam" id="PF05198">
    <property type="entry name" value="IF3_N"/>
    <property type="match status" value="1"/>
</dbReference>
<evidence type="ECO:0000256" key="1">
    <source>
        <dbReference type="ARBA" id="ARBA00005439"/>
    </source>
</evidence>
<dbReference type="Gene3D" id="3.30.110.10">
    <property type="entry name" value="Translation initiation factor 3 (IF-3), C-terminal domain"/>
    <property type="match status" value="1"/>
</dbReference>
<dbReference type="GO" id="GO:0043022">
    <property type="term" value="F:ribosome binding"/>
    <property type="evidence" value="ECO:0007669"/>
    <property type="project" value="UniProtKB-ARBA"/>
</dbReference>
<dbReference type="GO" id="GO:0016020">
    <property type="term" value="C:membrane"/>
    <property type="evidence" value="ECO:0007669"/>
    <property type="project" value="TreeGrafter"/>
</dbReference>
<proteinExistence type="inferred from homology"/>
<organism evidence="10">
    <name type="scientific">uncultured Desulfobacterium sp</name>
    <dbReference type="NCBI Taxonomy" id="201089"/>
    <lineage>
        <taxon>Bacteria</taxon>
        <taxon>Pseudomonadati</taxon>
        <taxon>Thermodesulfobacteriota</taxon>
        <taxon>Desulfobacteria</taxon>
        <taxon>Desulfobacterales</taxon>
        <taxon>Desulfobacteriaceae</taxon>
        <taxon>Desulfobacterium</taxon>
        <taxon>environmental samples</taxon>
    </lineage>
</organism>
<dbReference type="NCBIfam" id="TIGR00168">
    <property type="entry name" value="infC"/>
    <property type="match status" value="1"/>
</dbReference>
<sequence>MNVRQGGNAIAKKEEEVRINENITSSSVRLISEDGKQLGILPLSEAQRIASEGGLDLVEVAPNSDPPVCRIMDYGKFKYQASKKEQEARKKGRSSQLKEIKLRPHTEEHDLGFKVRNLKKFLQKKDRVKVTVFFRGREMAYMDTGVDLLNRIAQDVSDEGSVFQEPTRESKNRMTMVIVPK</sequence>
<keyword evidence="4" id="KW-0963">Cytoplasm</keyword>
<dbReference type="PROSITE" id="PS00938">
    <property type="entry name" value="IF3"/>
    <property type="match status" value="1"/>
</dbReference>
<dbReference type="GO" id="GO:0003743">
    <property type="term" value="F:translation initiation factor activity"/>
    <property type="evidence" value="ECO:0007669"/>
    <property type="project" value="UniProtKB-UniRule"/>
</dbReference>
<evidence type="ECO:0000259" key="9">
    <source>
        <dbReference type="Pfam" id="PF05198"/>
    </source>
</evidence>
<comment type="similarity">
    <text evidence="1 4 6">Belongs to the IF-3 family.</text>
</comment>
<dbReference type="SUPFAM" id="SSF54364">
    <property type="entry name" value="Translation initiation factor IF3, N-terminal domain"/>
    <property type="match status" value="1"/>
</dbReference>
<comment type="function">
    <text evidence="4 6">IF-3 binds to the 30S ribosomal subunit and shifts the equilibrium between 70S ribosomes and their 50S and 30S subunits in favor of the free subunits, thus enhancing the availability of 30S subunits on which protein synthesis initiation begins.</text>
</comment>
<dbReference type="GO" id="GO:0005829">
    <property type="term" value="C:cytosol"/>
    <property type="evidence" value="ECO:0007669"/>
    <property type="project" value="TreeGrafter"/>
</dbReference>
<comment type="subunit">
    <text evidence="4 6">Monomer.</text>
</comment>
<keyword evidence="2 4" id="KW-0396">Initiation factor</keyword>
<gene>
    <name evidence="4 10" type="primary">infC</name>
    <name evidence="10" type="ORF">PITCH_A330027</name>
</gene>
<evidence type="ECO:0000256" key="6">
    <source>
        <dbReference type="RuleBase" id="RU000646"/>
    </source>
</evidence>
<dbReference type="SUPFAM" id="SSF55200">
    <property type="entry name" value="Translation initiation factor IF3, C-terminal domain"/>
    <property type="match status" value="1"/>
</dbReference>